<organism evidence="6 7">
    <name type="scientific">Sporothrix curviconia</name>
    <dbReference type="NCBI Taxonomy" id="1260050"/>
    <lineage>
        <taxon>Eukaryota</taxon>
        <taxon>Fungi</taxon>
        <taxon>Dikarya</taxon>
        <taxon>Ascomycota</taxon>
        <taxon>Pezizomycotina</taxon>
        <taxon>Sordariomycetes</taxon>
        <taxon>Sordariomycetidae</taxon>
        <taxon>Ophiostomatales</taxon>
        <taxon>Ophiostomataceae</taxon>
        <taxon>Sporothrix</taxon>
    </lineage>
</organism>
<proteinExistence type="inferred from homology"/>
<feature type="compositionally biased region" description="Basic and acidic residues" evidence="4">
    <location>
        <begin position="803"/>
        <end position="817"/>
    </location>
</feature>
<evidence type="ECO:0000256" key="3">
    <source>
        <dbReference type="ARBA" id="ARBA00038201"/>
    </source>
</evidence>
<feature type="compositionally biased region" description="Acidic residues" evidence="4">
    <location>
        <begin position="512"/>
        <end position="529"/>
    </location>
</feature>
<dbReference type="InterPro" id="IPR019453">
    <property type="entry name" value="VPS39/TGFA1_Znf"/>
</dbReference>
<feature type="compositionally biased region" description="Polar residues" evidence="4">
    <location>
        <begin position="606"/>
        <end position="615"/>
    </location>
</feature>
<evidence type="ECO:0000313" key="6">
    <source>
        <dbReference type="EMBL" id="CAK7230354.1"/>
    </source>
</evidence>
<evidence type="ECO:0000256" key="2">
    <source>
        <dbReference type="ARBA" id="ARBA00023136"/>
    </source>
</evidence>
<feature type="compositionally biased region" description="Low complexity" evidence="4">
    <location>
        <begin position="1043"/>
        <end position="1055"/>
    </location>
</feature>
<evidence type="ECO:0000259" key="5">
    <source>
        <dbReference type="PROSITE" id="PS50219"/>
    </source>
</evidence>
<dbReference type="Pfam" id="PF10367">
    <property type="entry name" value="zf-Vps39_C"/>
    <property type="match status" value="1"/>
</dbReference>
<feature type="domain" description="CNH" evidence="5">
    <location>
        <begin position="18"/>
        <end position="403"/>
    </location>
</feature>
<comment type="caution">
    <text evidence="6">The sequence shown here is derived from an EMBL/GenBank/DDBJ whole genome shotgun (WGS) entry which is preliminary data.</text>
</comment>
<feature type="region of interest" description="Disordered" evidence="4">
    <location>
        <begin position="512"/>
        <end position="641"/>
    </location>
</feature>
<evidence type="ECO:0000256" key="1">
    <source>
        <dbReference type="ARBA" id="ARBA00004184"/>
    </source>
</evidence>
<reference evidence="6 7" key="1">
    <citation type="submission" date="2024-01" db="EMBL/GenBank/DDBJ databases">
        <authorList>
            <person name="Allen C."/>
            <person name="Tagirdzhanova G."/>
        </authorList>
    </citation>
    <scope>NUCLEOTIDE SEQUENCE [LARGE SCALE GENOMIC DNA]</scope>
</reference>
<dbReference type="Pfam" id="PF00780">
    <property type="entry name" value="CNH"/>
    <property type="match status" value="1"/>
</dbReference>
<dbReference type="InterPro" id="IPR001180">
    <property type="entry name" value="CNH_dom"/>
</dbReference>
<name>A0ABP0CGM1_9PEZI</name>
<keyword evidence="7" id="KW-1185">Reference proteome</keyword>
<feature type="region of interest" description="Disordered" evidence="4">
    <location>
        <begin position="196"/>
        <end position="223"/>
    </location>
</feature>
<feature type="region of interest" description="Disordered" evidence="4">
    <location>
        <begin position="933"/>
        <end position="956"/>
    </location>
</feature>
<feature type="compositionally biased region" description="Basic and acidic residues" evidence="4">
    <location>
        <begin position="1064"/>
        <end position="1077"/>
    </location>
</feature>
<evidence type="ECO:0000313" key="7">
    <source>
        <dbReference type="Proteomes" id="UP001642405"/>
    </source>
</evidence>
<feature type="region of interest" description="Disordered" evidence="4">
    <location>
        <begin position="1043"/>
        <end position="1077"/>
    </location>
</feature>
<evidence type="ECO:0000256" key="4">
    <source>
        <dbReference type="SAM" id="MobiDB-lite"/>
    </source>
</evidence>
<feature type="region of interest" description="Disordered" evidence="4">
    <location>
        <begin position="803"/>
        <end position="827"/>
    </location>
</feature>
<feature type="compositionally biased region" description="Basic and acidic residues" evidence="4">
    <location>
        <begin position="691"/>
        <end position="701"/>
    </location>
</feature>
<accession>A0ABP0CGM1</accession>
<keyword evidence="2" id="KW-0472">Membrane</keyword>
<protein>
    <submittedName>
        <fullName evidence="6">Vacuolar morphoproteinsis protein 6</fullName>
    </submittedName>
</protein>
<feature type="region of interest" description="Disordered" evidence="4">
    <location>
        <begin position="53"/>
        <end position="80"/>
    </location>
</feature>
<dbReference type="Proteomes" id="UP001642405">
    <property type="component" value="Unassembled WGS sequence"/>
</dbReference>
<feature type="compositionally biased region" description="Low complexity" evidence="4">
    <location>
        <begin position="66"/>
        <end position="80"/>
    </location>
</feature>
<dbReference type="InterPro" id="IPR019452">
    <property type="entry name" value="VPS39/TGF_beta_rcpt-assoc_1"/>
</dbReference>
<comment type="subcellular location">
    <subcellularLocation>
        <location evidence="1">Endomembrane system</location>
        <topology evidence="1">Peripheral membrane protein</topology>
    </subcellularLocation>
</comment>
<sequence length="1239" mass="132935">MLSAFTARPIVELKARNKAKIESLVAYGDRLLVGLNTGVLRIYRVNEPQPDAAATIDTPAGGSGSGNNNNNNNNASAGAAASSSATVPTHLLREVERFAPRSIEQLAIIKEANTLVSLANYVVSLHDLQSFEPLPGAAPLPGTKNASSFAVTSNIVKDPATGIPEIVSRLAVAVKRRLLLWSWYASELSVGSAGGAGGNGGGPDNNNNNNNNNNNSSYTNGDDGSMAPAEITLSETIRSLTWASATKLVVGMNAGYVVVDVISHTVEEIVSGSPSGANGSGGGETSGVSAASRFGALGSAGMGYMGLGSYMPKPLAAKLADGEVLLAKDVHTLFITDTGKPLDRRSIPWPAAPESVGYSYPYILALQPPAKGTLEIRNPSTLSLLQTITLPNATQLHVPPPSVSLAHAGKGFHVSSERGIWKMDATAYDSQVDALVAQGHLDEAISLLDLLEDALLRNKSKTMRDIKMQKAERLFRQKKYLASMDLFNEEDVHAPPERVFRFFPRSIVGDLSDDVVSEEEPDTETDGDESKDGAATATKNGTEDGNRINVLSSVTTNGDSSHQTNGKNGSADGTKTAEVPQPEPASSLPLAGGFTKAFWGNRKGNSETASVSSAPKGSAGSDVASVKGKQATQGADADAKKPAVVHANGYVPLEGKELISAAEALNSYLAGTRARLQRVIDPATGKLKKPRGADFQRERESSVSPKGSDSDSDADDDAAREKRLRATFTLVDTTMFRVLMLIRPKLASSLFRIPNFCDPDVVNERLLEHNRFNELVDFFYGKRLHRPALELLKRFGDVNSQTDEDKNVYGGGDKETTADGTSDGTVTVPLALRGPQRTIAYLQSLPPDMIDLILEFSAWTLRADPANGMSVFLADSENAETLPRDRVVQFLAGIDARLEMQYLEHIITELNDLTPDFHNRLIEQRIKLLKEGKGKVEEAEDDKTTGSDGDGDGGKEDTWEAGMARLVSFLKDSRQYSLSRAFGLIPRDEPAFYEAQATVLSNMGQHKQALEIYVFKMKDYDKAEEYCNRVHLAQELAQPVPMSSPGPLLLSSNNSQARRTSSSRGREDNNKDDEPEKAAAPSIYHTLLSLYLAPPPPHERQLAPALDLLSRHGSRLPASSTLQLIPDTLPVAELASYFRGRMRAANSVVNESRIEKGLRQTAVLAAQANLLLGHGDGTGSGVPGGRNRRVTISEERACGVCHKRLGGSVVAVLPDNTVVHYGCLNRANRDGGNRAPVWR</sequence>
<feature type="compositionally biased region" description="Basic and acidic residues" evidence="4">
    <location>
        <begin position="933"/>
        <end position="945"/>
    </location>
</feature>
<comment type="similarity">
    <text evidence="3">Belongs to the VAM6/VPS39 family.</text>
</comment>
<dbReference type="Pfam" id="PF10366">
    <property type="entry name" value="Vps39_1"/>
    <property type="match status" value="1"/>
</dbReference>
<dbReference type="PROSITE" id="PS50219">
    <property type="entry name" value="CNH"/>
    <property type="match status" value="1"/>
</dbReference>
<feature type="compositionally biased region" description="Polar residues" evidence="4">
    <location>
        <begin position="549"/>
        <end position="573"/>
    </location>
</feature>
<dbReference type="InterPro" id="IPR032914">
    <property type="entry name" value="Vam6/VPS39/TRAP1"/>
</dbReference>
<feature type="compositionally biased region" description="Low complexity" evidence="4">
    <location>
        <begin position="204"/>
        <end position="223"/>
    </location>
</feature>
<feature type="region of interest" description="Disordered" evidence="4">
    <location>
        <begin position="681"/>
        <end position="718"/>
    </location>
</feature>
<dbReference type="PANTHER" id="PTHR12894:SF49">
    <property type="entry name" value="VAM6_VPS39-LIKE PROTEIN"/>
    <property type="match status" value="1"/>
</dbReference>
<dbReference type="EMBL" id="CAWUHB010000053">
    <property type="protein sequence ID" value="CAK7230354.1"/>
    <property type="molecule type" value="Genomic_DNA"/>
</dbReference>
<gene>
    <name evidence="6" type="primary">VAM6</name>
    <name evidence="6" type="ORF">SCUCBS95973_007544</name>
</gene>
<dbReference type="PANTHER" id="PTHR12894">
    <property type="entry name" value="CNH DOMAIN CONTAINING"/>
    <property type="match status" value="1"/>
</dbReference>